<dbReference type="SUPFAM" id="SSF52172">
    <property type="entry name" value="CheY-like"/>
    <property type="match status" value="1"/>
</dbReference>
<proteinExistence type="predicted"/>
<feature type="domain" description="Response regulatory" evidence="2">
    <location>
        <begin position="12"/>
        <end position="123"/>
    </location>
</feature>
<dbReference type="PROSITE" id="PS50110">
    <property type="entry name" value="RESPONSE_REGULATORY"/>
    <property type="match status" value="1"/>
</dbReference>
<dbReference type="AlphaFoldDB" id="A0A846QIY9"/>
<name>A0A846QIY9_9BACT</name>
<gene>
    <name evidence="3" type="ORF">GGQ74_002509</name>
</gene>
<evidence type="ECO:0000256" key="1">
    <source>
        <dbReference type="PROSITE-ProRule" id="PRU00169"/>
    </source>
</evidence>
<dbReference type="Proteomes" id="UP000580856">
    <property type="component" value="Unassembled WGS sequence"/>
</dbReference>
<reference evidence="3 4" key="1">
    <citation type="submission" date="2020-03" db="EMBL/GenBank/DDBJ databases">
        <title>Genomic Encyclopedia of Type Strains, Phase IV (KMG-IV): sequencing the most valuable type-strain genomes for metagenomic binning, comparative biology and taxonomic classification.</title>
        <authorList>
            <person name="Goeker M."/>
        </authorList>
    </citation>
    <scope>NUCLEOTIDE SEQUENCE [LARGE SCALE GENOMIC DNA]</scope>
    <source>
        <strain evidence="3 4">DSM 24233</strain>
    </source>
</reference>
<evidence type="ECO:0000259" key="2">
    <source>
        <dbReference type="PROSITE" id="PS50110"/>
    </source>
</evidence>
<protein>
    <submittedName>
        <fullName evidence="3">CheY-like chemotaxis protein</fullName>
    </submittedName>
</protein>
<accession>A0A846QIY9</accession>
<feature type="modified residue" description="4-aspartylphosphate" evidence="1">
    <location>
        <position position="62"/>
    </location>
</feature>
<evidence type="ECO:0000313" key="4">
    <source>
        <dbReference type="Proteomes" id="UP000580856"/>
    </source>
</evidence>
<evidence type="ECO:0000313" key="3">
    <source>
        <dbReference type="EMBL" id="NJB68836.1"/>
    </source>
</evidence>
<dbReference type="RefSeq" id="WP_167941873.1">
    <property type="nucleotide sequence ID" value="NZ_JAATJA010000002.1"/>
</dbReference>
<keyword evidence="4" id="KW-1185">Reference proteome</keyword>
<comment type="caution">
    <text evidence="3">The sequence shown here is derived from an EMBL/GenBank/DDBJ whole genome shotgun (WGS) entry which is preliminary data.</text>
</comment>
<dbReference type="InterPro" id="IPR011006">
    <property type="entry name" value="CheY-like_superfamily"/>
</dbReference>
<dbReference type="Gene3D" id="3.40.50.2300">
    <property type="match status" value="1"/>
</dbReference>
<dbReference type="GO" id="GO:0000160">
    <property type="term" value="P:phosphorelay signal transduction system"/>
    <property type="evidence" value="ECO:0007669"/>
    <property type="project" value="InterPro"/>
</dbReference>
<dbReference type="EMBL" id="JAATJA010000002">
    <property type="protein sequence ID" value="NJB68836.1"/>
    <property type="molecule type" value="Genomic_DNA"/>
</dbReference>
<sequence>MTRERTQAHGYTLVVAERNPRIRRFLERELAAEGYGIIAVGDGRELRAAAGRRPRPSAYVVDIEIPYLEEGLKDGPGGHLIRPLVIHALLPDTAQHPAMALAEAVVGKDADPGALKRAVARVLEKFHRHDDAATDEWGDAEERHES</sequence>
<dbReference type="InterPro" id="IPR001789">
    <property type="entry name" value="Sig_transdc_resp-reg_receiver"/>
</dbReference>
<keyword evidence="1" id="KW-0597">Phosphoprotein</keyword>
<organism evidence="3 4">
    <name type="scientific">Desulfobaculum xiamenense</name>
    <dbReference type="NCBI Taxonomy" id="995050"/>
    <lineage>
        <taxon>Bacteria</taxon>
        <taxon>Pseudomonadati</taxon>
        <taxon>Thermodesulfobacteriota</taxon>
        <taxon>Desulfovibrionia</taxon>
        <taxon>Desulfovibrionales</taxon>
        <taxon>Desulfovibrionaceae</taxon>
        <taxon>Desulfobaculum</taxon>
    </lineage>
</organism>